<gene>
    <name evidence="1" type="ORF">P5G51_016655</name>
</gene>
<dbReference type="Proteomes" id="UP001228376">
    <property type="component" value="Unassembled WGS sequence"/>
</dbReference>
<dbReference type="EMBL" id="JAROCA020000002">
    <property type="protein sequence ID" value="MDY0406770.1"/>
    <property type="molecule type" value="Genomic_DNA"/>
</dbReference>
<sequence>MIEIVDTFASFPKQPNLKRLRQYHKKHCEVFKTYFLYHCQDTDERLSKAIERYSEDWKLITKVHQSMECLVVEVCNTYETTYHMEFPISVNLIIGAYGSNAYTHRKIIPDITFAMERLTPQEIPLKVIIAHEFGHTAHHIISDNHQMDWQRIRWEHPYIWLLQEGAATHFFQTDRS</sequence>
<organism evidence="1 2">
    <name type="scientific">Tigheibacillus jepli</name>
    <dbReference type="NCBI Taxonomy" id="3035914"/>
    <lineage>
        <taxon>Bacteria</taxon>
        <taxon>Bacillati</taxon>
        <taxon>Bacillota</taxon>
        <taxon>Bacilli</taxon>
        <taxon>Bacillales</taxon>
        <taxon>Bacillaceae</taxon>
        <taxon>Tigheibacillus</taxon>
    </lineage>
</organism>
<comment type="caution">
    <text evidence="1">The sequence shown here is derived from an EMBL/GenBank/DDBJ whole genome shotgun (WGS) entry which is preliminary data.</text>
</comment>
<accession>A0ABU5CKD8</accession>
<reference evidence="1 2" key="1">
    <citation type="submission" date="2023-10" db="EMBL/GenBank/DDBJ databases">
        <title>179-bfca-hs.</title>
        <authorList>
            <person name="Miliotis G."/>
            <person name="Sengupta P."/>
            <person name="Hameed A."/>
            <person name="Chuvochina M."/>
            <person name="Mcdonagh F."/>
            <person name="Simpson A.C."/>
            <person name="Singh N.K."/>
            <person name="Rekha P.D."/>
            <person name="Raman K."/>
            <person name="Hugenholtz P."/>
            <person name="Venkateswaran K."/>
        </authorList>
    </citation>
    <scope>NUCLEOTIDE SEQUENCE [LARGE SCALE GENOMIC DNA]</scope>
    <source>
        <strain evidence="1 2">179-BFC-A-HS</strain>
    </source>
</reference>
<keyword evidence="2" id="KW-1185">Reference proteome</keyword>
<proteinExistence type="predicted"/>
<protein>
    <submittedName>
        <fullName evidence="1">Uncharacterized protein</fullName>
    </submittedName>
</protein>
<name>A0ABU5CKD8_9BACI</name>
<evidence type="ECO:0000313" key="1">
    <source>
        <dbReference type="EMBL" id="MDY0406770.1"/>
    </source>
</evidence>
<evidence type="ECO:0000313" key="2">
    <source>
        <dbReference type="Proteomes" id="UP001228376"/>
    </source>
</evidence>
<dbReference type="RefSeq" id="WP_320385067.1">
    <property type="nucleotide sequence ID" value="NZ_JAROCA020000002.1"/>
</dbReference>